<evidence type="ECO:0000256" key="2">
    <source>
        <dbReference type="ARBA" id="ARBA00023015"/>
    </source>
</evidence>
<keyword evidence="12" id="KW-1185">Reference proteome</keyword>
<evidence type="ECO:0000313" key="12">
    <source>
        <dbReference type="Proteomes" id="UP000583929"/>
    </source>
</evidence>
<dbReference type="EMBL" id="JAATIQ010000791">
    <property type="protein sequence ID" value="KAF4347596.1"/>
    <property type="molecule type" value="Genomic_DNA"/>
</dbReference>
<dbReference type="AlphaFoldDB" id="A0A7J6DU77"/>
<accession>A0A7J6DU77</accession>
<dbReference type="Pfam" id="PF26575">
    <property type="entry name" value="HHO5_N"/>
    <property type="match status" value="1"/>
</dbReference>
<evidence type="ECO:0000313" key="11">
    <source>
        <dbReference type="Proteomes" id="UP000525078"/>
    </source>
</evidence>
<keyword evidence="3" id="KW-0238">DNA-binding</keyword>
<evidence type="ECO:0000313" key="9">
    <source>
        <dbReference type="EMBL" id="KAF4347596.1"/>
    </source>
</evidence>
<dbReference type="InterPro" id="IPR058673">
    <property type="entry name" value="HHO5-like_N"/>
</dbReference>
<evidence type="ECO:0000256" key="7">
    <source>
        <dbReference type="SAM" id="MobiDB-lite"/>
    </source>
</evidence>
<dbReference type="InterPro" id="IPR044787">
    <property type="entry name" value="HHO5-like"/>
</dbReference>
<dbReference type="Gene3D" id="1.10.10.60">
    <property type="entry name" value="Homeodomain-like"/>
    <property type="match status" value="1"/>
</dbReference>
<feature type="region of interest" description="Disordered" evidence="7">
    <location>
        <begin position="406"/>
        <end position="448"/>
    </location>
</feature>
<evidence type="ECO:0000256" key="6">
    <source>
        <dbReference type="SAM" id="Coils"/>
    </source>
</evidence>
<sequence length="448" mass="50914">MVGSESNQQLELTLSLKPYYVPQTLTSLLSDLAKIDDVEKKISILNDYLKKYEEELSQIKDLRYDVPQCMLLLMDAIEIVKDEITKTTMRKVVYDDQDISVLYDYNHHLDGHKLKRRVSEFLTSKKETYQNDYRNDEMQMKDIIINNTINKNNVPKNKYICNGLSIQKDKSNILTEASSFVPWNPYQDHLFTTHESSNHDKKMVEIDNTRKNKNDNDGQDEPMSNIIHKRTVKENDKNNEKRERSNDIDENMPKLRRCGSVIKEMNEMIHGGGVMLQAEQELLLDSNWKGTTITRRTWTPPLHLKFLQALDVLGGHEVATPKQIKEQMKVENLTNDQVKSHLQKYRLHLKSFPPAPVTPPNQIGGDSDYHPELPSPNQINGESDYHPVLPGSDNWFSSSSADANITEGIAGTSGGAASSSATTVENENEGSDVVNEADDSFGGWFAQG</sequence>
<dbReference type="GO" id="GO:0005634">
    <property type="term" value="C:nucleus"/>
    <property type="evidence" value="ECO:0007669"/>
    <property type="project" value="UniProtKB-SubCell"/>
</dbReference>
<dbReference type="InterPro" id="IPR009057">
    <property type="entry name" value="Homeodomain-like_sf"/>
</dbReference>
<gene>
    <name evidence="10" type="ORF">F8388_024387</name>
    <name evidence="9" type="ORF">G4B88_031213</name>
</gene>
<dbReference type="InterPro" id="IPR017930">
    <property type="entry name" value="Myb_dom"/>
</dbReference>
<dbReference type="PROSITE" id="PS51294">
    <property type="entry name" value="HTH_MYB"/>
    <property type="match status" value="1"/>
</dbReference>
<dbReference type="SUPFAM" id="SSF46689">
    <property type="entry name" value="Homeodomain-like"/>
    <property type="match status" value="1"/>
</dbReference>
<protein>
    <recommendedName>
        <fullName evidence="8">HTH myb-type domain-containing protein</fullName>
    </recommendedName>
</protein>
<dbReference type="GO" id="GO:0003700">
    <property type="term" value="F:DNA-binding transcription factor activity"/>
    <property type="evidence" value="ECO:0007669"/>
    <property type="project" value="InterPro"/>
</dbReference>
<evidence type="ECO:0000256" key="1">
    <source>
        <dbReference type="ARBA" id="ARBA00004123"/>
    </source>
</evidence>
<dbReference type="NCBIfam" id="TIGR01557">
    <property type="entry name" value="myb_SHAQKYF"/>
    <property type="match status" value="1"/>
</dbReference>
<dbReference type="PANTHER" id="PTHR31003:SF28">
    <property type="entry name" value="HTH MYB-TYPE DOMAIN-CONTAINING PROTEIN"/>
    <property type="match status" value="1"/>
</dbReference>
<organism evidence="10 11">
    <name type="scientific">Cannabis sativa</name>
    <name type="common">Hemp</name>
    <name type="synonym">Marijuana</name>
    <dbReference type="NCBI Taxonomy" id="3483"/>
    <lineage>
        <taxon>Eukaryota</taxon>
        <taxon>Viridiplantae</taxon>
        <taxon>Streptophyta</taxon>
        <taxon>Embryophyta</taxon>
        <taxon>Tracheophyta</taxon>
        <taxon>Spermatophyta</taxon>
        <taxon>Magnoliopsida</taxon>
        <taxon>eudicotyledons</taxon>
        <taxon>Gunneridae</taxon>
        <taxon>Pentapetalae</taxon>
        <taxon>rosids</taxon>
        <taxon>fabids</taxon>
        <taxon>Rosales</taxon>
        <taxon>Cannabaceae</taxon>
        <taxon>Cannabis</taxon>
    </lineage>
</organism>
<keyword evidence="6" id="KW-0175">Coiled coil</keyword>
<evidence type="ECO:0000256" key="5">
    <source>
        <dbReference type="ARBA" id="ARBA00023242"/>
    </source>
</evidence>
<dbReference type="Proteomes" id="UP000583929">
    <property type="component" value="Unassembled WGS sequence"/>
</dbReference>
<dbReference type="PANTHER" id="PTHR31003">
    <property type="entry name" value="MYB FAMILY TRANSCRIPTION FACTOR"/>
    <property type="match status" value="1"/>
</dbReference>
<feature type="region of interest" description="Disordered" evidence="7">
    <location>
        <begin position="351"/>
        <end position="393"/>
    </location>
</feature>
<dbReference type="InterPro" id="IPR006447">
    <property type="entry name" value="Myb_dom_plants"/>
</dbReference>
<dbReference type="Proteomes" id="UP000525078">
    <property type="component" value="Unassembled WGS sequence"/>
</dbReference>
<proteinExistence type="predicted"/>
<dbReference type="Pfam" id="PF00249">
    <property type="entry name" value="Myb_DNA-binding"/>
    <property type="match status" value="1"/>
</dbReference>
<keyword evidence="5" id="KW-0539">Nucleus</keyword>
<dbReference type="EMBL" id="JAATIP010000406">
    <property type="protein sequence ID" value="KAF4349119.1"/>
    <property type="molecule type" value="Genomic_DNA"/>
</dbReference>
<feature type="coiled-coil region" evidence="6">
    <location>
        <begin position="35"/>
        <end position="62"/>
    </location>
</feature>
<evidence type="ECO:0000256" key="4">
    <source>
        <dbReference type="ARBA" id="ARBA00023163"/>
    </source>
</evidence>
<feature type="compositionally biased region" description="Acidic residues" evidence="7">
    <location>
        <begin position="426"/>
        <end position="439"/>
    </location>
</feature>
<reference evidence="11 12" key="1">
    <citation type="journal article" date="2020" name="bioRxiv">
        <title>Sequence and annotation of 42 cannabis genomes reveals extensive copy number variation in cannabinoid synthesis and pathogen resistance genes.</title>
        <authorList>
            <person name="Mckernan K.J."/>
            <person name="Helbert Y."/>
            <person name="Kane L.T."/>
            <person name="Ebling H."/>
            <person name="Zhang L."/>
            <person name="Liu B."/>
            <person name="Eaton Z."/>
            <person name="Mclaughlin S."/>
            <person name="Kingan S."/>
            <person name="Baybayan P."/>
            <person name="Concepcion G."/>
            <person name="Jordan M."/>
            <person name="Riva A."/>
            <person name="Barbazuk W."/>
            <person name="Harkins T."/>
        </authorList>
    </citation>
    <scope>NUCLEOTIDE SEQUENCE [LARGE SCALE GENOMIC DNA]</scope>
    <source>
        <strain evidence="11 12">cv. Jamaican Lion 4</strain>
        <strain evidence="9">Father</strain>
        <strain evidence="10">Mother</strain>
        <tissue evidence="10">Leaf</tissue>
    </source>
</reference>
<keyword evidence="2" id="KW-0805">Transcription regulation</keyword>
<feature type="compositionally biased region" description="Low complexity" evidence="7">
    <location>
        <begin position="406"/>
        <end position="423"/>
    </location>
</feature>
<feature type="compositionally biased region" description="Basic and acidic residues" evidence="7">
    <location>
        <begin position="232"/>
        <end position="251"/>
    </location>
</feature>
<dbReference type="FunFam" id="1.10.10.60:FF:000007">
    <property type="entry name" value="Two-component response regulator"/>
    <property type="match status" value="1"/>
</dbReference>
<dbReference type="InterPro" id="IPR001005">
    <property type="entry name" value="SANT/Myb"/>
</dbReference>
<comment type="subcellular location">
    <subcellularLocation>
        <location evidence="1">Nucleus</location>
    </subcellularLocation>
</comment>
<evidence type="ECO:0000313" key="10">
    <source>
        <dbReference type="EMBL" id="KAF4349119.1"/>
    </source>
</evidence>
<feature type="domain" description="HTH myb-type" evidence="8">
    <location>
        <begin position="290"/>
        <end position="350"/>
    </location>
</feature>
<comment type="caution">
    <text evidence="10">The sequence shown here is derived from an EMBL/GenBank/DDBJ whole genome shotgun (WGS) entry which is preliminary data.</text>
</comment>
<feature type="region of interest" description="Disordered" evidence="7">
    <location>
        <begin position="209"/>
        <end position="251"/>
    </location>
</feature>
<evidence type="ECO:0000256" key="3">
    <source>
        <dbReference type="ARBA" id="ARBA00023125"/>
    </source>
</evidence>
<dbReference type="GO" id="GO:0003677">
    <property type="term" value="F:DNA binding"/>
    <property type="evidence" value="ECO:0007669"/>
    <property type="project" value="UniProtKB-KW"/>
</dbReference>
<name>A0A7J6DU77_CANSA</name>
<keyword evidence="4" id="KW-0804">Transcription</keyword>
<evidence type="ECO:0000259" key="8">
    <source>
        <dbReference type="PROSITE" id="PS51294"/>
    </source>
</evidence>